<comment type="caution">
    <text evidence="1">The sequence shown here is derived from an EMBL/GenBank/DDBJ whole genome shotgun (WGS) entry which is preliminary data.</text>
</comment>
<dbReference type="Proteomes" id="UP001604277">
    <property type="component" value="Unassembled WGS sequence"/>
</dbReference>
<keyword evidence="2" id="KW-1185">Reference proteome</keyword>
<dbReference type="EMBL" id="JBFOLJ010000003">
    <property type="protein sequence ID" value="KAL2550064.1"/>
    <property type="molecule type" value="Genomic_DNA"/>
</dbReference>
<proteinExistence type="predicted"/>
<evidence type="ECO:0000313" key="2">
    <source>
        <dbReference type="Proteomes" id="UP001604277"/>
    </source>
</evidence>
<organism evidence="1 2">
    <name type="scientific">Forsythia ovata</name>
    <dbReference type="NCBI Taxonomy" id="205694"/>
    <lineage>
        <taxon>Eukaryota</taxon>
        <taxon>Viridiplantae</taxon>
        <taxon>Streptophyta</taxon>
        <taxon>Embryophyta</taxon>
        <taxon>Tracheophyta</taxon>
        <taxon>Spermatophyta</taxon>
        <taxon>Magnoliopsida</taxon>
        <taxon>eudicotyledons</taxon>
        <taxon>Gunneridae</taxon>
        <taxon>Pentapetalae</taxon>
        <taxon>asterids</taxon>
        <taxon>lamiids</taxon>
        <taxon>Lamiales</taxon>
        <taxon>Oleaceae</taxon>
        <taxon>Forsythieae</taxon>
        <taxon>Forsythia</taxon>
    </lineage>
</organism>
<sequence>MGRRRQTEKLEIKSMSAEKNCGDGLSMHHYSDLVSSLANRPTSYTSSVLCSNDSGVNFTKNGRCNNQSSIDSINWCFSGSVSEDNERDDGNSRCLDDWEVVADALAATNGK</sequence>
<gene>
    <name evidence="1" type="ORF">Fot_11594</name>
</gene>
<evidence type="ECO:0000313" key="1">
    <source>
        <dbReference type="EMBL" id="KAL2550064.1"/>
    </source>
</evidence>
<protein>
    <submittedName>
        <fullName evidence="1">Uncharacterized protein</fullName>
    </submittedName>
</protein>
<accession>A0ABD1WK41</accession>
<dbReference type="AlphaFoldDB" id="A0ABD1WK41"/>
<reference evidence="2" key="1">
    <citation type="submission" date="2024-07" db="EMBL/GenBank/DDBJ databases">
        <title>Two chromosome-level genome assemblies of Korean endemic species Abeliophyllum distichum and Forsythia ovata (Oleaceae).</title>
        <authorList>
            <person name="Jang H."/>
        </authorList>
    </citation>
    <scope>NUCLEOTIDE SEQUENCE [LARGE SCALE GENOMIC DNA]</scope>
</reference>
<name>A0ABD1WK41_9LAMI</name>